<evidence type="ECO:0008006" key="3">
    <source>
        <dbReference type="Google" id="ProtNLM"/>
    </source>
</evidence>
<organism evidence="1 2">
    <name type="scientific">Gigaspora rosea</name>
    <dbReference type="NCBI Taxonomy" id="44941"/>
    <lineage>
        <taxon>Eukaryota</taxon>
        <taxon>Fungi</taxon>
        <taxon>Fungi incertae sedis</taxon>
        <taxon>Mucoromycota</taxon>
        <taxon>Glomeromycotina</taxon>
        <taxon>Glomeromycetes</taxon>
        <taxon>Diversisporales</taxon>
        <taxon>Gigasporaceae</taxon>
        <taxon>Gigaspora</taxon>
    </lineage>
</organism>
<dbReference type="Gene3D" id="3.90.190.20">
    <property type="entry name" value="Mur ligase, C-terminal domain"/>
    <property type="match status" value="1"/>
</dbReference>
<gene>
    <name evidence="1" type="ORF">C2G38_522794</name>
</gene>
<evidence type="ECO:0000313" key="1">
    <source>
        <dbReference type="EMBL" id="RIB06381.1"/>
    </source>
</evidence>
<dbReference type="OrthoDB" id="5212574at2759"/>
<reference evidence="1 2" key="1">
    <citation type="submission" date="2018-06" db="EMBL/GenBank/DDBJ databases">
        <title>Comparative genomics reveals the genomic features of Rhizophagus irregularis, R. cerebriforme, R. diaphanum and Gigaspora rosea, and their symbiotic lifestyle signature.</title>
        <authorList>
            <person name="Morin E."/>
            <person name="San Clemente H."/>
            <person name="Chen E.C.H."/>
            <person name="De La Providencia I."/>
            <person name="Hainaut M."/>
            <person name="Kuo A."/>
            <person name="Kohler A."/>
            <person name="Murat C."/>
            <person name="Tang N."/>
            <person name="Roy S."/>
            <person name="Loubradou J."/>
            <person name="Henrissat B."/>
            <person name="Grigoriev I.V."/>
            <person name="Corradi N."/>
            <person name="Roux C."/>
            <person name="Martin F.M."/>
        </authorList>
    </citation>
    <scope>NUCLEOTIDE SEQUENCE [LARGE SCALE GENOMIC DNA]</scope>
    <source>
        <strain evidence="1 2">DAOM 194757</strain>
    </source>
</reference>
<dbReference type="AlphaFoldDB" id="A0A397U9K2"/>
<comment type="caution">
    <text evidence="1">The sequence shown here is derived from an EMBL/GenBank/DDBJ whole genome shotgun (WGS) entry which is preliminary data.</text>
</comment>
<sequence length="60" mass="6956">MNHKLFVECVNSLESNINSKVVENLGETLRQAFANYDEQYRIVVLCGSLYLVSDLFRMLQ</sequence>
<proteinExistence type="predicted"/>
<keyword evidence="2" id="KW-1185">Reference proteome</keyword>
<name>A0A397U9K2_9GLOM</name>
<protein>
    <recommendedName>
        <fullName evidence="3">Folylpolyglutamate synthase</fullName>
    </recommendedName>
</protein>
<accession>A0A397U9K2</accession>
<dbReference type="InterPro" id="IPR036615">
    <property type="entry name" value="Mur_ligase_C_dom_sf"/>
</dbReference>
<dbReference type="EMBL" id="QKWP01001826">
    <property type="protein sequence ID" value="RIB06381.1"/>
    <property type="molecule type" value="Genomic_DNA"/>
</dbReference>
<dbReference type="GO" id="GO:0016881">
    <property type="term" value="F:acid-amino acid ligase activity"/>
    <property type="evidence" value="ECO:0007669"/>
    <property type="project" value="InterPro"/>
</dbReference>
<evidence type="ECO:0000313" key="2">
    <source>
        <dbReference type="Proteomes" id="UP000266673"/>
    </source>
</evidence>
<dbReference type="Proteomes" id="UP000266673">
    <property type="component" value="Unassembled WGS sequence"/>
</dbReference>